<dbReference type="PANTHER" id="PTHR10682">
    <property type="entry name" value="POLY A POLYMERASE"/>
    <property type="match status" value="1"/>
</dbReference>
<dbReference type="GO" id="GO:0005634">
    <property type="term" value="C:nucleus"/>
    <property type="evidence" value="ECO:0007669"/>
    <property type="project" value="UniProtKB-SubCell"/>
</dbReference>
<feature type="binding site" evidence="12">
    <location>
        <position position="156"/>
    </location>
    <ligand>
        <name>ATP</name>
        <dbReference type="ChEBI" id="CHEBI:30616"/>
    </ligand>
</feature>
<feature type="binding site" evidence="12">
    <location>
        <begin position="102"/>
        <end position="104"/>
    </location>
    <ligand>
        <name>ATP</name>
        <dbReference type="ChEBI" id="CHEBI:30616"/>
    </ligand>
</feature>
<keyword evidence="8 11" id="KW-0067">ATP-binding</keyword>
<evidence type="ECO:0000256" key="7">
    <source>
        <dbReference type="ARBA" id="ARBA00022741"/>
    </source>
</evidence>
<feature type="compositionally biased region" description="Polar residues" evidence="14">
    <location>
        <begin position="554"/>
        <end position="564"/>
    </location>
</feature>
<feature type="binding site" evidence="12">
    <location>
        <begin position="235"/>
        <end position="236"/>
    </location>
    <ligand>
        <name>ATP</name>
        <dbReference type="ChEBI" id="CHEBI:30616"/>
    </ligand>
</feature>
<dbReference type="SUPFAM" id="SSF81631">
    <property type="entry name" value="PAP/OAS1 substrate-binding domain"/>
    <property type="match status" value="1"/>
</dbReference>
<evidence type="ECO:0000313" key="18">
    <source>
        <dbReference type="EMBL" id="PVU85428.1"/>
    </source>
</evidence>
<dbReference type="PANTHER" id="PTHR10682:SF10">
    <property type="entry name" value="POLYNUCLEOTIDE ADENYLYLTRANSFERASE"/>
    <property type="match status" value="1"/>
</dbReference>
<keyword evidence="6 13" id="KW-0479">Metal-binding</keyword>
<protein>
    <recommendedName>
        <fullName evidence="11">Poly(A) polymerase</fullName>
        <ecNumber evidence="11">2.7.7.19</ecNumber>
    </recommendedName>
</protein>
<feature type="binding site" evidence="12">
    <location>
        <position position="217"/>
    </location>
    <ligand>
        <name>ATP</name>
        <dbReference type="ChEBI" id="CHEBI:30616"/>
    </ligand>
</feature>
<evidence type="ECO:0000256" key="4">
    <source>
        <dbReference type="ARBA" id="ARBA00022664"/>
    </source>
</evidence>
<dbReference type="InterPro" id="IPR007010">
    <property type="entry name" value="PolA_pol_RNA-bd_dom"/>
</dbReference>
<feature type="region of interest" description="Disordered" evidence="14">
    <location>
        <begin position="539"/>
        <end position="632"/>
    </location>
</feature>
<dbReference type="GO" id="GO:1990817">
    <property type="term" value="F:poly(A) RNA polymerase activity"/>
    <property type="evidence" value="ECO:0007669"/>
    <property type="project" value="UniProtKB-UniRule"/>
</dbReference>
<comment type="function">
    <text evidence="11">Polymerase that creates the 3'-poly(A) tail of mRNA's.</text>
</comment>
<dbReference type="Gene3D" id="3.30.460.10">
    <property type="entry name" value="Beta Polymerase, domain 2"/>
    <property type="match status" value="1"/>
</dbReference>
<evidence type="ECO:0000256" key="2">
    <source>
        <dbReference type="ARBA" id="ARBA00004123"/>
    </source>
</evidence>
<organism evidence="20 21">
    <name type="scientific">Furculomyces boomerangus</name>
    <dbReference type="NCBI Taxonomy" id="61424"/>
    <lineage>
        <taxon>Eukaryota</taxon>
        <taxon>Fungi</taxon>
        <taxon>Fungi incertae sedis</taxon>
        <taxon>Zoopagomycota</taxon>
        <taxon>Kickxellomycotina</taxon>
        <taxon>Harpellomycetes</taxon>
        <taxon>Harpellales</taxon>
        <taxon>Harpellaceae</taxon>
        <taxon>Furculomyces</taxon>
    </lineage>
</organism>
<feature type="binding site" evidence="13">
    <location>
        <position position="104"/>
    </location>
    <ligand>
        <name>Mg(2+)</name>
        <dbReference type="ChEBI" id="CHEBI:18420"/>
        <label>1</label>
        <note>catalytic</note>
    </ligand>
</feature>
<evidence type="ECO:0000259" key="17">
    <source>
        <dbReference type="Pfam" id="PF20750"/>
    </source>
</evidence>
<dbReference type="CDD" id="cd05402">
    <property type="entry name" value="NT_PAP_TUTase"/>
    <property type="match status" value="1"/>
</dbReference>
<reference evidence="20 21" key="1">
    <citation type="journal article" date="2018" name="MBio">
        <title>Comparative Genomics Reveals the Core Gene Toolbox for the Fungus-Insect Symbiosis.</title>
        <authorList>
            <person name="Wang Y."/>
            <person name="Stata M."/>
            <person name="Wang W."/>
            <person name="Stajich J.E."/>
            <person name="White M.M."/>
            <person name="Moncalvo J.M."/>
        </authorList>
    </citation>
    <scope>NUCLEOTIDE SEQUENCE [LARGE SCALE GENOMIC DNA]</scope>
    <source>
        <strain evidence="20 21">AUS-77-4</strain>
    </source>
</reference>
<comment type="catalytic activity">
    <reaction evidence="11">
        <text>RNA(n) + ATP = RNA(n)-3'-adenine ribonucleotide + diphosphate</text>
        <dbReference type="Rhea" id="RHEA:11332"/>
        <dbReference type="Rhea" id="RHEA-COMP:14527"/>
        <dbReference type="Rhea" id="RHEA-COMP:17347"/>
        <dbReference type="ChEBI" id="CHEBI:30616"/>
        <dbReference type="ChEBI" id="CHEBI:33019"/>
        <dbReference type="ChEBI" id="CHEBI:140395"/>
        <dbReference type="ChEBI" id="CHEBI:173115"/>
        <dbReference type="EC" id="2.7.7.19"/>
    </reaction>
</comment>
<dbReference type="FunFam" id="3.30.460.10:FF:000002">
    <property type="entry name" value="Poly(A) polymerase alpha, putative"/>
    <property type="match status" value="1"/>
</dbReference>
<dbReference type="Proteomes" id="UP000245699">
    <property type="component" value="Unassembled WGS sequence"/>
</dbReference>
<comment type="cofactor">
    <cofactor evidence="13">
        <name>Mg(2+)</name>
        <dbReference type="ChEBI" id="CHEBI:18420"/>
    </cofactor>
    <text evidence="13">Binds 2 magnesium ions. Also active with manganese.</text>
</comment>
<evidence type="ECO:0000256" key="14">
    <source>
        <dbReference type="SAM" id="MobiDB-lite"/>
    </source>
</evidence>
<dbReference type="InterPro" id="IPR043519">
    <property type="entry name" value="NT_sf"/>
</dbReference>
<evidence type="ECO:0000259" key="16">
    <source>
        <dbReference type="Pfam" id="PF04928"/>
    </source>
</evidence>
<feature type="binding site" evidence="13">
    <location>
        <position position="156"/>
    </location>
    <ligand>
        <name>Mg(2+)</name>
        <dbReference type="ChEBI" id="CHEBI:18420"/>
        <label>2</label>
        <note>catalytic</note>
    </ligand>
</feature>
<dbReference type="AlphaFoldDB" id="A0A2T9YKX9"/>
<evidence type="ECO:0000256" key="8">
    <source>
        <dbReference type="ARBA" id="ARBA00022840"/>
    </source>
</evidence>
<dbReference type="GO" id="GO:0046872">
    <property type="term" value="F:metal ion binding"/>
    <property type="evidence" value="ECO:0007669"/>
    <property type="project" value="UniProtKB-KW"/>
</dbReference>
<feature type="domain" description="Poly(A) polymerase central" evidence="16">
    <location>
        <begin position="208"/>
        <end position="353"/>
    </location>
</feature>
<dbReference type="GO" id="GO:0005524">
    <property type="term" value="F:ATP binding"/>
    <property type="evidence" value="ECO:0007669"/>
    <property type="project" value="UniProtKB-UniRule"/>
</dbReference>
<keyword evidence="4 11" id="KW-0507">mRNA processing</keyword>
<keyword evidence="21" id="KW-1185">Reference proteome</keyword>
<evidence type="ECO:0000313" key="21">
    <source>
        <dbReference type="Proteomes" id="UP000245699"/>
    </source>
</evidence>
<dbReference type="InterPro" id="IPR048840">
    <property type="entry name" value="PolA_pol_NTPase"/>
</dbReference>
<feature type="compositionally biased region" description="Polar residues" evidence="14">
    <location>
        <begin position="601"/>
        <end position="624"/>
    </location>
</feature>
<accession>A0A2T9YKX9</accession>
<dbReference type="GO" id="GO:0003723">
    <property type="term" value="F:RNA binding"/>
    <property type="evidence" value="ECO:0007669"/>
    <property type="project" value="UniProtKB-UniRule"/>
</dbReference>
<dbReference type="EMBL" id="MBFT01000766">
    <property type="protein sequence ID" value="PVU87312.1"/>
    <property type="molecule type" value="Genomic_DNA"/>
</dbReference>
<feature type="binding site" evidence="13">
    <location>
        <position position="102"/>
    </location>
    <ligand>
        <name>Mg(2+)</name>
        <dbReference type="ChEBI" id="CHEBI:18420"/>
        <label>2</label>
        <note>catalytic</note>
    </ligand>
</feature>
<feature type="compositionally biased region" description="Basic and acidic residues" evidence="14">
    <location>
        <begin position="590"/>
        <end position="600"/>
    </location>
</feature>
<evidence type="ECO:0000256" key="5">
    <source>
        <dbReference type="ARBA" id="ARBA00022679"/>
    </source>
</evidence>
<dbReference type="InterPro" id="IPR007012">
    <property type="entry name" value="PolA_pol_cen_dom"/>
</dbReference>
<evidence type="ECO:0000313" key="20">
    <source>
        <dbReference type="EMBL" id="PVU92924.1"/>
    </source>
</evidence>
<keyword evidence="10 11" id="KW-0539">Nucleus</keyword>
<evidence type="ECO:0000256" key="13">
    <source>
        <dbReference type="PIRSR" id="PIRSR018425-2"/>
    </source>
</evidence>
<name>A0A2T9YKX9_9FUNG</name>
<gene>
    <name evidence="20" type="ORF">BB559_003529</name>
    <name evidence="19" type="ORF">BB559_006105</name>
    <name evidence="18" type="ORF">BB559_007028</name>
</gene>
<dbReference type="EMBL" id="MBFT01000341">
    <property type="protein sequence ID" value="PVU92924.1"/>
    <property type="molecule type" value="Genomic_DNA"/>
</dbReference>
<comment type="cofactor">
    <cofactor evidence="1">
        <name>Mn(2+)</name>
        <dbReference type="ChEBI" id="CHEBI:29035"/>
    </cofactor>
</comment>
<keyword evidence="5 11" id="KW-0808">Transferase</keyword>
<keyword evidence="7 11" id="KW-0547">Nucleotide-binding</keyword>
<dbReference type="STRING" id="61424.A0A2T9YKX9"/>
<feature type="binding site" evidence="12">
    <location>
        <position position="226"/>
    </location>
    <ligand>
        <name>ATP</name>
        <dbReference type="ChEBI" id="CHEBI:30616"/>
    </ligand>
</feature>
<dbReference type="Pfam" id="PF04926">
    <property type="entry name" value="PAP_RNA-bind"/>
    <property type="match status" value="1"/>
</dbReference>
<evidence type="ECO:0000256" key="9">
    <source>
        <dbReference type="ARBA" id="ARBA00022842"/>
    </source>
</evidence>
<evidence type="ECO:0000256" key="3">
    <source>
        <dbReference type="ARBA" id="ARBA00010912"/>
    </source>
</evidence>
<comment type="similarity">
    <text evidence="3 11">Belongs to the poly(A) polymerase family.</text>
</comment>
<dbReference type="SUPFAM" id="SSF55003">
    <property type="entry name" value="PAP/Archaeal CCA-adding enzyme, C-terminal domain"/>
    <property type="match status" value="1"/>
</dbReference>
<dbReference type="Pfam" id="PF04928">
    <property type="entry name" value="PAP_central"/>
    <property type="match status" value="1"/>
</dbReference>
<feature type="domain" description="Poly(A) polymerase RNA-binding" evidence="15">
    <location>
        <begin position="355"/>
        <end position="536"/>
    </location>
</feature>
<dbReference type="InterPro" id="IPR011068">
    <property type="entry name" value="NuclTrfase_I-like_C"/>
</dbReference>
<dbReference type="OrthoDB" id="412748at2759"/>
<comment type="subcellular location">
    <subcellularLocation>
        <location evidence="2 11">Nucleus</location>
    </subcellularLocation>
</comment>
<evidence type="ECO:0000259" key="15">
    <source>
        <dbReference type="Pfam" id="PF04926"/>
    </source>
</evidence>
<evidence type="ECO:0000256" key="12">
    <source>
        <dbReference type="PIRSR" id="PIRSR018425-1"/>
    </source>
</evidence>
<keyword evidence="9 13" id="KW-0460">Magnesium</keyword>
<proteinExistence type="inferred from homology"/>
<dbReference type="GO" id="GO:0006397">
    <property type="term" value="P:mRNA processing"/>
    <property type="evidence" value="ECO:0007669"/>
    <property type="project" value="UniProtKB-KW"/>
</dbReference>
<dbReference type="Gene3D" id="3.30.70.590">
    <property type="entry name" value="Poly(A) polymerase predicted RNA binding domain"/>
    <property type="match status" value="1"/>
</dbReference>
<evidence type="ECO:0000313" key="19">
    <source>
        <dbReference type="EMBL" id="PVU87312.1"/>
    </source>
</evidence>
<feature type="binding site" evidence="13">
    <location>
        <position position="104"/>
    </location>
    <ligand>
        <name>Mg(2+)</name>
        <dbReference type="ChEBI" id="CHEBI:18420"/>
        <label>2</label>
        <note>catalytic</note>
    </ligand>
</feature>
<dbReference type="Pfam" id="PF20750">
    <property type="entry name" value="PAP_NTPase"/>
    <property type="match status" value="1"/>
</dbReference>
<dbReference type="EMBL" id="MBFT01001086">
    <property type="protein sequence ID" value="PVU85428.1"/>
    <property type="molecule type" value="Genomic_DNA"/>
</dbReference>
<evidence type="ECO:0000256" key="1">
    <source>
        <dbReference type="ARBA" id="ARBA00001936"/>
    </source>
</evidence>
<evidence type="ECO:0000256" key="6">
    <source>
        <dbReference type="ARBA" id="ARBA00022723"/>
    </source>
</evidence>
<feature type="compositionally biased region" description="Polar residues" evidence="14">
    <location>
        <begin position="644"/>
        <end position="660"/>
    </location>
</feature>
<dbReference type="InterPro" id="IPR014492">
    <property type="entry name" value="PolyA_polymerase"/>
</dbReference>
<evidence type="ECO:0000256" key="10">
    <source>
        <dbReference type="ARBA" id="ARBA00023242"/>
    </source>
</evidence>
<dbReference type="EC" id="2.7.7.19" evidence="11"/>
<dbReference type="PIRSF" id="PIRSF018425">
    <property type="entry name" value="PolyA_polymerase"/>
    <property type="match status" value="1"/>
</dbReference>
<dbReference type="SUPFAM" id="SSF81301">
    <property type="entry name" value="Nucleotidyltransferase"/>
    <property type="match status" value="1"/>
</dbReference>
<feature type="binding site" evidence="12">
    <location>
        <begin position="89"/>
        <end position="91"/>
    </location>
    <ligand>
        <name>ATP</name>
        <dbReference type="ChEBI" id="CHEBI:30616"/>
    </ligand>
</feature>
<feature type="domain" description="Poly(A) polymerase nucleotidyltransferase" evidence="17">
    <location>
        <begin position="10"/>
        <end position="203"/>
    </location>
</feature>
<evidence type="ECO:0000256" key="11">
    <source>
        <dbReference type="PIRNR" id="PIRNR018425"/>
    </source>
</evidence>
<feature type="binding site" evidence="13">
    <location>
        <position position="102"/>
    </location>
    <ligand>
        <name>Mg(2+)</name>
        <dbReference type="ChEBI" id="CHEBI:18420"/>
        <label>1</label>
        <note>catalytic</note>
    </ligand>
</feature>
<sequence length="685" mass="77402">MALNGVVHYGVTPPISLEKATQDDINLTKKMIETLVEAGQFEDEKASKNREIVLGQLDKLTQEFVYRASIKHGLSESTAKDCRGKIYTFGSYRLGVHGAGADIDTLCVVPAHVTREDFFEIMHRLLSQRSDVKELSAVPDAYVPVIKMEFGNVPIDLTFASLHLPSIPEDLELLDTKVLRNLDEQCIRSINGSRVTDDILRLVPDVKTFRESLRCIKLWAKKRGVYSNSMGFLGGVAWAMLVARVCQLYPNAAAGSIISRFFRIMYRWNWPQPVLLKPIEDGPLRARVWNPKLYIQDRAHKMPIITPAYPSMCATHNVSQSTLTIMTAEFKRGVEILDKIIDNQCEWKELFAKYNFFSRYKHYLHVVVSTNDPESQLKVHGFVESKLRHLVMKLENVEHVVLAHPFVGSLDQTFMCENEDVATKIKTGHFPNKMFSEESIRVSSGSLLDNSEESLDEKFGDDQIGVYTSSFFVGLLISKKPADHIGNRRVDLSWPAQEFLMLVKQTDMWDSEKMSINIKFYKNTELPIFVFEGGTNPSVTLTKNQKTPVKHGFSNDSGTDSQVQKKIRLESPQNGTESDKKQDPSPQKTGKGDDTEKKTDSINLEQKTDNNIGKNVDKQQNGNQMPIDIDDESVKKVAEQQYFRAQQQPVSDFSKTNQNMRIPGLPPAPPPGGIKLRLADPQYNA</sequence>
<comment type="caution">
    <text evidence="20">The sequence shown here is derived from an EMBL/GenBank/DDBJ whole genome shotgun (WGS) entry which is preliminary data.</text>
</comment>
<dbReference type="Gene3D" id="1.10.1410.10">
    <property type="match status" value="1"/>
</dbReference>
<feature type="region of interest" description="Disordered" evidence="14">
    <location>
        <begin position="644"/>
        <end position="685"/>
    </location>
</feature>
<dbReference type="FunFam" id="1.10.1410.10:FF:000001">
    <property type="entry name" value="Putative poly(A) polymerase gamma"/>
    <property type="match status" value="1"/>
</dbReference>
<dbReference type="GO" id="GO:0031123">
    <property type="term" value="P:RNA 3'-end processing"/>
    <property type="evidence" value="ECO:0007669"/>
    <property type="project" value="InterPro"/>
</dbReference>